<feature type="chain" id="PRO_5045125254" description="CBM1 domain-containing protein" evidence="6">
    <location>
        <begin position="24"/>
        <end position="436"/>
    </location>
</feature>
<dbReference type="EMBL" id="JAZGSY010000074">
    <property type="protein sequence ID" value="KAL1841481.1"/>
    <property type="molecule type" value="Genomic_DNA"/>
</dbReference>
<protein>
    <recommendedName>
        <fullName evidence="7">CBM1 domain-containing protein</fullName>
    </recommendedName>
</protein>
<accession>A0ABR3VJ13</accession>
<evidence type="ECO:0000256" key="3">
    <source>
        <dbReference type="ARBA" id="ARBA00023295"/>
    </source>
</evidence>
<dbReference type="PANTHER" id="PTHR43662:SF13">
    <property type="entry name" value="DUF1996 DOMAIN-CONTAINING PROTEIN"/>
    <property type="match status" value="1"/>
</dbReference>
<dbReference type="PROSITE" id="PS51164">
    <property type="entry name" value="CBM1_2"/>
    <property type="match status" value="1"/>
</dbReference>
<evidence type="ECO:0000256" key="5">
    <source>
        <dbReference type="SAM" id="MobiDB-lite"/>
    </source>
</evidence>
<reference evidence="8 9" key="1">
    <citation type="journal article" date="2024" name="Commun. Biol.">
        <title>Comparative genomic analysis of thermophilic fungi reveals convergent evolutionary adaptations and gene losses.</title>
        <authorList>
            <person name="Steindorff A.S."/>
            <person name="Aguilar-Pontes M.V."/>
            <person name="Robinson A.J."/>
            <person name="Andreopoulos B."/>
            <person name="LaButti K."/>
            <person name="Kuo A."/>
            <person name="Mondo S."/>
            <person name="Riley R."/>
            <person name="Otillar R."/>
            <person name="Haridas S."/>
            <person name="Lipzen A."/>
            <person name="Grimwood J."/>
            <person name="Schmutz J."/>
            <person name="Clum A."/>
            <person name="Reid I.D."/>
            <person name="Moisan M.C."/>
            <person name="Butler G."/>
            <person name="Nguyen T.T.M."/>
            <person name="Dewar K."/>
            <person name="Conant G."/>
            <person name="Drula E."/>
            <person name="Henrissat B."/>
            <person name="Hansel C."/>
            <person name="Singer S."/>
            <person name="Hutchinson M.I."/>
            <person name="de Vries R.P."/>
            <person name="Natvig D.O."/>
            <person name="Powell A.J."/>
            <person name="Tsang A."/>
            <person name="Grigoriev I.V."/>
        </authorList>
    </citation>
    <scope>NUCLEOTIDE SEQUENCE [LARGE SCALE GENOMIC DNA]</scope>
    <source>
        <strain evidence="8 9">CBS 620.91</strain>
    </source>
</reference>
<evidence type="ECO:0000256" key="2">
    <source>
        <dbReference type="ARBA" id="ARBA00023277"/>
    </source>
</evidence>
<feature type="compositionally biased region" description="Gly residues" evidence="5">
    <location>
        <begin position="345"/>
        <end position="354"/>
    </location>
</feature>
<organism evidence="8 9">
    <name type="scientific">Humicola insolens</name>
    <name type="common">Soft-rot fungus</name>
    <dbReference type="NCBI Taxonomy" id="85995"/>
    <lineage>
        <taxon>Eukaryota</taxon>
        <taxon>Fungi</taxon>
        <taxon>Dikarya</taxon>
        <taxon>Ascomycota</taxon>
        <taxon>Pezizomycotina</taxon>
        <taxon>Sordariomycetes</taxon>
        <taxon>Sordariomycetidae</taxon>
        <taxon>Sordariales</taxon>
        <taxon>Chaetomiaceae</taxon>
        <taxon>Mycothermus</taxon>
    </lineage>
</organism>
<keyword evidence="1 6" id="KW-0732">Signal</keyword>
<sequence length="436" mass="47862">MKVQQRNLLAAALALAGTPGAEAVLRFSCSELVTERLDPLVFPGVAQSPHLHQIVGGNMFNITMDPTQHNIGEEATCTTCTFSEDFSNYWTATLFFRARNGSFIRVPQRGNIDFESARGGGMTVYYAPGYQNQRVTAFQPGFRMIVGNPFYRTQAEASKFRQLTFTCLDTLYTRTGETTSMPTRPCREGIMANVRFPTCWDGVNLDSPDHASHVAYPSSGTFESGGPCPASHPVRIPQLFYEVIWDTRQFNDRSLWPEDGSQPFVWSYGDYTGYGTHGDYVFGWKGDSLQRAMDANCDVFCPQLRTQSIAQANQCRQQQKVRENIDGWLDSLPGNMEITGPQPAVGGGGNGGGNPTPTQPSQPGTPTNGGGNSGCTVARWGQCGGRGYTGCTRCAAGSTCRAQNEWYSQCLRDPGQLKQDTLWLCLSQHDHVMTVV</sequence>
<evidence type="ECO:0000256" key="6">
    <source>
        <dbReference type="SAM" id="SignalP"/>
    </source>
</evidence>
<keyword evidence="4" id="KW-0624">Polysaccharide degradation</keyword>
<dbReference type="SUPFAM" id="SSF57180">
    <property type="entry name" value="Cellulose-binding domain"/>
    <property type="match status" value="1"/>
</dbReference>
<evidence type="ECO:0000259" key="7">
    <source>
        <dbReference type="PROSITE" id="PS51164"/>
    </source>
</evidence>
<dbReference type="Pfam" id="PF00734">
    <property type="entry name" value="CBM_1"/>
    <property type="match status" value="1"/>
</dbReference>
<dbReference type="Proteomes" id="UP001583172">
    <property type="component" value="Unassembled WGS sequence"/>
</dbReference>
<evidence type="ECO:0000313" key="8">
    <source>
        <dbReference type="EMBL" id="KAL1841481.1"/>
    </source>
</evidence>
<evidence type="ECO:0000313" key="9">
    <source>
        <dbReference type="Proteomes" id="UP001583172"/>
    </source>
</evidence>
<dbReference type="InterPro" id="IPR018535">
    <property type="entry name" value="DUF1996"/>
</dbReference>
<gene>
    <name evidence="8" type="ORF">VTJ49DRAFT_7036</name>
</gene>
<keyword evidence="3" id="KW-0326">Glycosidase</keyword>
<dbReference type="PROSITE" id="PS00562">
    <property type="entry name" value="CBM1_1"/>
    <property type="match status" value="1"/>
</dbReference>
<feature type="compositionally biased region" description="Low complexity" evidence="5">
    <location>
        <begin position="355"/>
        <end position="366"/>
    </location>
</feature>
<dbReference type="SMART" id="SM00236">
    <property type="entry name" value="fCBD"/>
    <property type="match status" value="1"/>
</dbReference>
<keyword evidence="3" id="KW-0378">Hydrolase</keyword>
<evidence type="ECO:0000256" key="4">
    <source>
        <dbReference type="ARBA" id="ARBA00023326"/>
    </source>
</evidence>
<dbReference type="InterPro" id="IPR000254">
    <property type="entry name" value="CBD"/>
</dbReference>
<keyword evidence="2" id="KW-0119">Carbohydrate metabolism</keyword>
<evidence type="ECO:0000256" key="1">
    <source>
        <dbReference type="ARBA" id="ARBA00022729"/>
    </source>
</evidence>
<feature type="domain" description="CBM1" evidence="7">
    <location>
        <begin position="375"/>
        <end position="411"/>
    </location>
</feature>
<dbReference type="PANTHER" id="PTHR43662">
    <property type="match status" value="1"/>
</dbReference>
<feature type="region of interest" description="Disordered" evidence="5">
    <location>
        <begin position="335"/>
        <end position="371"/>
    </location>
</feature>
<dbReference type="Pfam" id="PF09362">
    <property type="entry name" value="DUF1996"/>
    <property type="match status" value="1"/>
</dbReference>
<keyword evidence="9" id="KW-1185">Reference proteome</keyword>
<dbReference type="InterPro" id="IPR035971">
    <property type="entry name" value="CBD_sf"/>
</dbReference>
<name>A0ABR3VJ13_HUMIN</name>
<proteinExistence type="predicted"/>
<feature type="signal peptide" evidence="6">
    <location>
        <begin position="1"/>
        <end position="23"/>
    </location>
</feature>
<comment type="caution">
    <text evidence="8">The sequence shown here is derived from an EMBL/GenBank/DDBJ whole genome shotgun (WGS) entry which is preliminary data.</text>
</comment>